<proteinExistence type="predicted"/>
<dbReference type="GO" id="GO:0005524">
    <property type="term" value="F:ATP binding"/>
    <property type="evidence" value="ECO:0007669"/>
    <property type="project" value="UniProtKB-KW"/>
</dbReference>
<evidence type="ECO:0000313" key="11">
    <source>
        <dbReference type="EMBL" id="KAK9838229.1"/>
    </source>
</evidence>
<evidence type="ECO:0000256" key="6">
    <source>
        <dbReference type="ARBA" id="ARBA00022989"/>
    </source>
</evidence>
<name>A0AAW1RWC0_9CHLO</name>
<dbReference type="PROSITE" id="PS00211">
    <property type="entry name" value="ABC_TRANSPORTER_1"/>
    <property type="match status" value="1"/>
</dbReference>
<protein>
    <recommendedName>
        <fullName evidence="10">ABC transporter domain-containing protein</fullName>
    </recommendedName>
</protein>
<feature type="transmembrane region" description="Helical" evidence="9">
    <location>
        <begin position="646"/>
        <end position="667"/>
    </location>
</feature>
<dbReference type="PANTHER" id="PTHR19241">
    <property type="entry name" value="ATP-BINDING CASSETTE TRANSPORTER"/>
    <property type="match status" value="1"/>
</dbReference>
<keyword evidence="5" id="KW-0067">ATP-binding</keyword>
<dbReference type="Pfam" id="PF01061">
    <property type="entry name" value="ABC2_membrane"/>
    <property type="match status" value="1"/>
</dbReference>
<gene>
    <name evidence="11" type="ORF">WJX84_006980</name>
</gene>
<keyword evidence="7 9" id="KW-0472">Membrane</keyword>
<sequence>METLPANTTAETELYAPGSLDFSAPRPSFQIGSFRFGNQATAGPEESSSAVRDQADLEAACTQEQQLDVVDGHSPSVLTNVLSQGDDNRSVVAPVPAVPRAGATGAGRAAHRVHATHSLRRKLADSAFQMGSGGDADKTFLRSMVDRLTTAGLKPPTVLVEYDQLNVEADALVGSANIPSLSNVLVGTLKRIVGLGGLKTAPLTILKDVRGVLKPGRITLLLGPPGSGKSAFMQVLAGRMKPSGYLRVKGDLWYNGVRPKDFNIARTAAYVHQYDSHIAGLTVHETLTFARACQVANERSGEFSAIAELRRYASQMDKSSTALLGMKDKGPATAKPLASRLGPKGPQKKSQTHPLQFGAEDVSEDASSSAGIPALSGPQPPAENEDVIDSMMQSMDGAGIMAELIIRVLGLTNCADTPLGNEMIRGVSGGERKRVTLGEMLVGNKRVMMLDEISTGLDSATTYSIVRQMTEATHLMGLTPVVSLLQPPPEVYELFDDVILLTDGQVCFHGPVKEAGPFFRSIGFICPVRKDVANFLQEVTTPKGQLTYATPELRTAHGFPASDAEIADLLLGPAPAMLLEVNEISSRFWSQTKYGAAMQDHLNNHRFKRDEGHAQALAHSDYALSRWSMIKLLTGRQWKLFLRDKALTNFRVVQVIIVGLIVGSLFGHLGHTPDRARSYFGVSFLCIMFLAMGSAIQMAIIMQTKGIFFKQRDARFYPASAYVLGQTFTQMPFALLEAAIFSLIVYFWVGFEASASQFFLFYFILICAILMQSCLFRLLACISPNMVLANAGGAVLLLVLIVSSGFVLVRKSIPDWWIWAYYISPFAYALRAVVINEMRSANWQQPNDASDPLGPTVGEVR</sequence>
<accession>A0AAW1RWC0</accession>
<feature type="region of interest" description="Disordered" evidence="8">
    <location>
        <begin position="324"/>
        <end position="385"/>
    </location>
</feature>
<reference evidence="11 12" key="1">
    <citation type="journal article" date="2024" name="Nat. Commun.">
        <title>Phylogenomics reveals the evolutionary origins of lichenization in chlorophyte algae.</title>
        <authorList>
            <person name="Puginier C."/>
            <person name="Libourel C."/>
            <person name="Otte J."/>
            <person name="Skaloud P."/>
            <person name="Haon M."/>
            <person name="Grisel S."/>
            <person name="Petersen M."/>
            <person name="Berrin J.G."/>
            <person name="Delaux P.M."/>
            <person name="Dal Grande F."/>
            <person name="Keller J."/>
        </authorList>
    </citation>
    <scope>NUCLEOTIDE SEQUENCE [LARGE SCALE GENOMIC DNA]</scope>
    <source>
        <strain evidence="11 12">SAG 2523</strain>
    </source>
</reference>
<evidence type="ECO:0000256" key="7">
    <source>
        <dbReference type="ARBA" id="ARBA00023136"/>
    </source>
</evidence>
<dbReference type="InterPro" id="IPR003593">
    <property type="entry name" value="AAA+_ATPase"/>
</dbReference>
<dbReference type="InterPro" id="IPR017871">
    <property type="entry name" value="ABC_transporter-like_CS"/>
</dbReference>
<dbReference type="Proteomes" id="UP001485043">
    <property type="component" value="Unassembled WGS sequence"/>
</dbReference>
<evidence type="ECO:0000256" key="9">
    <source>
        <dbReference type="SAM" id="Phobius"/>
    </source>
</evidence>
<feature type="transmembrane region" description="Helical" evidence="9">
    <location>
        <begin position="816"/>
        <end position="834"/>
    </location>
</feature>
<comment type="caution">
    <text evidence="11">The sequence shown here is derived from an EMBL/GenBank/DDBJ whole genome shotgun (WGS) entry which is preliminary data.</text>
</comment>
<keyword evidence="4" id="KW-0547">Nucleotide-binding</keyword>
<evidence type="ECO:0000256" key="1">
    <source>
        <dbReference type="ARBA" id="ARBA00004141"/>
    </source>
</evidence>
<feature type="transmembrane region" description="Helical" evidence="9">
    <location>
        <begin position="679"/>
        <end position="701"/>
    </location>
</feature>
<comment type="subcellular location">
    <subcellularLocation>
        <location evidence="1">Membrane</location>
        <topology evidence="1">Multi-pass membrane protein</topology>
    </subcellularLocation>
</comment>
<feature type="transmembrane region" description="Helical" evidence="9">
    <location>
        <begin position="787"/>
        <end position="810"/>
    </location>
</feature>
<dbReference type="SUPFAM" id="SSF52540">
    <property type="entry name" value="P-loop containing nucleoside triphosphate hydrolases"/>
    <property type="match status" value="1"/>
</dbReference>
<dbReference type="GO" id="GO:0140359">
    <property type="term" value="F:ABC-type transporter activity"/>
    <property type="evidence" value="ECO:0007669"/>
    <property type="project" value="InterPro"/>
</dbReference>
<evidence type="ECO:0000256" key="4">
    <source>
        <dbReference type="ARBA" id="ARBA00022741"/>
    </source>
</evidence>
<dbReference type="GO" id="GO:0016887">
    <property type="term" value="F:ATP hydrolysis activity"/>
    <property type="evidence" value="ECO:0007669"/>
    <property type="project" value="InterPro"/>
</dbReference>
<evidence type="ECO:0000256" key="3">
    <source>
        <dbReference type="ARBA" id="ARBA00022692"/>
    </source>
</evidence>
<dbReference type="Gene3D" id="3.40.50.300">
    <property type="entry name" value="P-loop containing nucleotide triphosphate hydrolases"/>
    <property type="match status" value="2"/>
</dbReference>
<evidence type="ECO:0000256" key="5">
    <source>
        <dbReference type="ARBA" id="ARBA00022840"/>
    </source>
</evidence>
<dbReference type="InterPro" id="IPR013525">
    <property type="entry name" value="ABC2_TM"/>
</dbReference>
<feature type="domain" description="ABC transporter" evidence="10">
    <location>
        <begin position="190"/>
        <end position="528"/>
    </location>
</feature>
<dbReference type="GO" id="GO:0071944">
    <property type="term" value="C:cell periphery"/>
    <property type="evidence" value="ECO:0007669"/>
    <property type="project" value="UniProtKB-ARBA"/>
</dbReference>
<dbReference type="InterPro" id="IPR003439">
    <property type="entry name" value="ABC_transporter-like_ATP-bd"/>
</dbReference>
<keyword evidence="3 9" id="KW-0812">Transmembrane</keyword>
<dbReference type="SMART" id="SM00382">
    <property type="entry name" value="AAA"/>
    <property type="match status" value="1"/>
</dbReference>
<dbReference type="EMBL" id="JALJOV010001924">
    <property type="protein sequence ID" value="KAK9838229.1"/>
    <property type="molecule type" value="Genomic_DNA"/>
</dbReference>
<evidence type="ECO:0000313" key="12">
    <source>
        <dbReference type="Proteomes" id="UP001485043"/>
    </source>
</evidence>
<evidence type="ECO:0000256" key="8">
    <source>
        <dbReference type="SAM" id="MobiDB-lite"/>
    </source>
</evidence>
<evidence type="ECO:0000259" key="10">
    <source>
        <dbReference type="PROSITE" id="PS50893"/>
    </source>
</evidence>
<dbReference type="AlphaFoldDB" id="A0AAW1RWC0"/>
<feature type="transmembrane region" description="Helical" evidence="9">
    <location>
        <begin position="760"/>
        <end position="780"/>
    </location>
</feature>
<dbReference type="InterPro" id="IPR027417">
    <property type="entry name" value="P-loop_NTPase"/>
</dbReference>
<dbReference type="GO" id="GO:0016020">
    <property type="term" value="C:membrane"/>
    <property type="evidence" value="ECO:0007669"/>
    <property type="project" value="UniProtKB-SubCell"/>
</dbReference>
<dbReference type="Pfam" id="PF00005">
    <property type="entry name" value="ABC_tran"/>
    <property type="match status" value="1"/>
</dbReference>
<keyword evidence="6 9" id="KW-1133">Transmembrane helix</keyword>
<organism evidence="11 12">
    <name type="scientific">Apatococcus fuscideae</name>
    <dbReference type="NCBI Taxonomy" id="2026836"/>
    <lineage>
        <taxon>Eukaryota</taxon>
        <taxon>Viridiplantae</taxon>
        <taxon>Chlorophyta</taxon>
        <taxon>core chlorophytes</taxon>
        <taxon>Trebouxiophyceae</taxon>
        <taxon>Chlorellales</taxon>
        <taxon>Chlorellaceae</taxon>
        <taxon>Apatococcus</taxon>
    </lineage>
</organism>
<dbReference type="PROSITE" id="PS50893">
    <property type="entry name" value="ABC_TRANSPORTER_2"/>
    <property type="match status" value="1"/>
</dbReference>
<evidence type="ECO:0000256" key="2">
    <source>
        <dbReference type="ARBA" id="ARBA00022448"/>
    </source>
</evidence>
<feature type="transmembrane region" description="Helical" evidence="9">
    <location>
        <begin position="722"/>
        <end position="748"/>
    </location>
</feature>
<keyword evidence="2" id="KW-0813">Transport</keyword>
<keyword evidence="12" id="KW-1185">Reference proteome</keyword>